<dbReference type="EMBL" id="VLKE01000001">
    <property type="protein sequence ID" value="TWH67727.1"/>
    <property type="molecule type" value="Genomic_DNA"/>
</dbReference>
<feature type="compositionally biased region" description="Polar residues" evidence="1">
    <location>
        <begin position="439"/>
        <end position="449"/>
    </location>
</feature>
<dbReference type="EMBL" id="VLKE01000001">
    <property type="protein sequence ID" value="TWH67171.1"/>
    <property type="molecule type" value="Genomic_DNA"/>
</dbReference>
<dbReference type="RefSeq" id="WP_170286341.1">
    <property type="nucleotide sequence ID" value="NZ_JBIAZH010000192.1"/>
</dbReference>
<dbReference type="EMBL" id="VLKE01000001">
    <property type="protein sequence ID" value="TWH71260.1"/>
    <property type="molecule type" value="Genomic_DNA"/>
</dbReference>
<dbReference type="AlphaFoldDB" id="A0A562I2H8"/>
<dbReference type="PANTHER" id="PTHR37529">
    <property type="entry name" value="TRANSPOSASE INSG FOR INSERTION SEQUENCE ELEMENT IS4-RELATED"/>
    <property type="match status" value="1"/>
</dbReference>
<evidence type="ECO:0000256" key="1">
    <source>
        <dbReference type="SAM" id="MobiDB-lite"/>
    </source>
</evidence>
<evidence type="ECO:0000313" key="14">
    <source>
        <dbReference type="Proteomes" id="UP000319825"/>
    </source>
</evidence>
<dbReference type="EMBL" id="VLKE01000001">
    <property type="protein sequence ID" value="TWH71069.1"/>
    <property type="molecule type" value="Genomic_DNA"/>
</dbReference>
<keyword evidence="14" id="KW-1185">Reference proteome</keyword>
<dbReference type="EMBL" id="VLKE01000001">
    <property type="protein sequence ID" value="TWH67730.1"/>
    <property type="molecule type" value="Genomic_DNA"/>
</dbReference>
<feature type="domain" description="Transposase IS4-like" evidence="2">
    <location>
        <begin position="150"/>
        <end position="351"/>
    </location>
</feature>
<evidence type="ECO:0000313" key="11">
    <source>
        <dbReference type="EMBL" id="TWH71036.1"/>
    </source>
</evidence>
<dbReference type="InterPro" id="IPR024473">
    <property type="entry name" value="Transposases_IS4_N"/>
</dbReference>
<dbReference type="GO" id="GO:0003677">
    <property type="term" value="F:DNA binding"/>
    <property type="evidence" value="ECO:0007669"/>
    <property type="project" value="InterPro"/>
</dbReference>
<evidence type="ECO:0000259" key="2">
    <source>
        <dbReference type="Pfam" id="PF01609"/>
    </source>
</evidence>
<evidence type="ECO:0000313" key="13">
    <source>
        <dbReference type="EMBL" id="TWH71260.1"/>
    </source>
</evidence>
<dbReference type="EMBL" id="VLKE01000001">
    <property type="protein sequence ID" value="TWH71036.1"/>
    <property type="molecule type" value="Genomic_DNA"/>
</dbReference>
<evidence type="ECO:0000313" key="10">
    <source>
        <dbReference type="EMBL" id="TWH70897.1"/>
    </source>
</evidence>
<gene>
    <name evidence="4" type="ORF">JD77_00184</name>
    <name evidence="5" type="ORF">JD77_00213</name>
    <name evidence="6" type="ORF">JD77_02140</name>
    <name evidence="7" type="ORF">JD77_02711</name>
    <name evidence="8" type="ORF">JD77_02714</name>
    <name evidence="9" type="ORF">JD77_03526</name>
    <name evidence="10" type="ORF">JD77_05922</name>
    <name evidence="11" type="ORF">JD77_06061</name>
    <name evidence="12" type="ORF">JD77_06094</name>
    <name evidence="13" type="ORF">JD77_06291</name>
</gene>
<evidence type="ECO:0000313" key="12">
    <source>
        <dbReference type="EMBL" id="TWH71069.1"/>
    </source>
</evidence>
<dbReference type="EMBL" id="VLKE01000001">
    <property type="protein sequence ID" value="TWH68531.1"/>
    <property type="molecule type" value="Genomic_DNA"/>
</dbReference>
<dbReference type="PANTHER" id="PTHR37529:SF1">
    <property type="entry name" value="TRANSPOSASE INSG FOR INSERTION SEQUENCE ELEMENT IS4-RELATED"/>
    <property type="match status" value="1"/>
</dbReference>
<dbReference type="Proteomes" id="UP000319825">
    <property type="component" value="Unassembled WGS sequence"/>
</dbReference>
<feature type="compositionally biased region" description="Pro residues" evidence="1">
    <location>
        <begin position="459"/>
        <end position="468"/>
    </location>
</feature>
<evidence type="ECO:0000259" key="3">
    <source>
        <dbReference type="Pfam" id="PF13006"/>
    </source>
</evidence>
<evidence type="ECO:0000313" key="5">
    <source>
        <dbReference type="EMBL" id="TWH65278.1"/>
    </source>
</evidence>
<evidence type="ECO:0000313" key="4">
    <source>
        <dbReference type="EMBL" id="TWH65249.1"/>
    </source>
</evidence>
<comment type="caution">
    <text evidence="4">The sequence shown here is derived from an EMBL/GenBank/DDBJ whole genome shotgun (WGS) entry which is preliminary data.</text>
</comment>
<proteinExistence type="predicted"/>
<dbReference type="InterPro" id="IPR047952">
    <property type="entry name" value="Transpos_IS4"/>
</dbReference>
<dbReference type="GO" id="GO:0006313">
    <property type="term" value="P:DNA transposition"/>
    <property type="evidence" value="ECO:0007669"/>
    <property type="project" value="InterPro"/>
</dbReference>
<protein>
    <submittedName>
        <fullName evidence="4">DDE family transposase</fullName>
    </submittedName>
</protein>
<dbReference type="Pfam" id="PF13006">
    <property type="entry name" value="Nterm_IS4"/>
    <property type="match status" value="1"/>
</dbReference>
<evidence type="ECO:0000313" key="9">
    <source>
        <dbReference type="EMBL" id="TWH68531.1"/>
    </source>
</evidence>
<evidence type="ECO:0000313" key="6">
    <source>
        <dbReference type="EMBL" id="TWH67171.1"/>
    </source>
</evidence>
<reference evidence="4 14" key="1">
    <citation type="submission" date="2019-07" db="EMBL/GenBank/DDBJ databases">
        <title>R&amp;d 2014.</title>
        <authorList>
            <person name="Klenk H.-P."/>
        </authorList>
    </citation>
    <scope>NUCLEOTIDE SEQUENCE [LARGE SCALE GENOMIC DNA]</scope>
    <source>
        <strain evidence="4 14">DSM 43868</strain>
    </source>
</reference>
<dbReference type="InterPro" id="IPR012337">
    <property type="entry name" value="RNaseH-like_sf"/>
</dbReference>
<feature type="compositionally biased region" description="Basic residues" evidence="1">
    <location>
        <begin position="416"/>
        <end position="436"/>
    </location>
</feature>
<sequence length="482" mass="52631">MPDHSALSRTVAAITRTVRVAAGVFAPGHLGELTSIVPFELVDAVLAETGTVQARLRNLPSRVGVYFVLAMCLFPEVGYRRVWAKMIAGLVGLVVVVPSGKGLRDLRRRVGPAPVKALFEVLAGPLAQPHTPGVRFGRYRTVSFDGCTSQRTADTARNRAWLGKRTGNGYPAVELMTLVETGTRGMLGAVFGPTAEGETSYASKLLHLLDAGMLVLWDKGFDSNMFLTAVAGTGAQFLGRLRGNRRLPVLARLDDGSYLSVLNHVPVRVIDATVTVTCADATTYTGVYRLVTSLRDPRRHPAHRLVELYHQRWEHESAYYALRHTILHGRILRSGDPTGIQQELWALLTVYQALRTAMVHATETRPGTDPDRASFTIALHTAREQLTNAADVLPENTDLTGAIGRAVLAELLPPRRARTSTRRVKSPLSRYAKHPPGRPTTNQKITNLAITIHDDTTEPLPPPTPSPPRKPRKPRLTAAATP</sequence>
<dbReference type="InterPro" id="IPR002559">
    <property type="entry name" value="Transposase_11"/>
</dbReference>
<dbReference type="EMBL" id="VLKE01000001">
    <property type="protein sequence ID" value="TWH65278.1"/>
    <property type="molecule type" value="Genomic_DNA"/>
</dbReference>
<dbReference type="GO" id="GO:0004803">
    <property type="term" value="F:transposase activity"/>
    <property type="evidence" value="ECO:0007669"/>
    <property type="project" value="InterPro"/>
</dbReference>
<evidence type="ECO:0000313" key="7">
    <source>
        <dbReference type="EMBL" id="TWH67727.1"/>
    </source>
</evidence>
<accession>A0A562I2H8</accession>
<organism evidence="4 14">
    <name type="scientific">Micromonospora olivasterospora</name>
    <dbReference type="NCBI Taxonomy" id="1880"/>
    <lineage>
        <taxon>Bacteria</taxon>
        <taxon>Bacillati</taxon>
        <taxon>Actinomycetota</taxon>
        <taxon>Actinomycetes</taxon>
        <taxon>Micromonosporales</taxon>
        <taxon>Micromonosporaceae</taxon>
        <taxon>Micromonospora</taxon>
    </lineage>
</organism>
<dbReference type="NCBIfam" id="NF033592">
    <property type="entry name" value="transpos_IS4_1"/>
    <property type="match status" value="1"/>
</dbReference>
<name>A0A562I2H8_MICOL</name>
<dbReference type="EMBL" id="VLKE01000001">
    <property type="protein sequence ID" value="TWH65249.1"/>
    <property type="molecule type" value="Genomic_DNA"/>
</dbReference>
<dbReference type="Pfam" id="PF01609">
    <property type="entry name" value="DDE_Tnp_1"/>
    <property type="match status" value="1"/>
</dbReference>
<evidence type="ECO:0000313" key="8">
    <source>
        <dbReference type="EMBL" id="TWH67730.1"/>
    </source>
</evidence>
<feature type="region of interest" description="Disordered" evidence="1">
    <location>
        <begin position="416"/>
        <end position="482"/>
    </location>
</feature>
<dbReference type="SUPFAM" id="SSF53098">
    <property type="entry name" value="Ribonuclease H-like"/>
    <property type="match status" value="1"/>
</dbReference>
<feature type="domain" description="Transposase IS4 N-terminal" evidence="3">
    <location>
        <begin position="28"/>
        <end position="120"/>
    </location>
</feature>
<dbReference type="EMBL" id="VLKE01000001">
    <property type="protein sequence ID" value="TWH70897.1"/>
    <property type="molecule type" value="Genomic_DNA"/>
</dbReference>